<feature type="transmembrane region" description="Helical" evidence="1">
    <location>
        <begin position="342"/>
        <end position="371"/>
    </location>
</feature>
<keyword evidence="4" id="KW-1185">Reference proteome</keyword>
<sequence>MASFSLQVFLLLAAPFRRRHCSRLLNSSLWVAYLMADYMATYVLGRLTLLLAIAGDNGGNGSTPRHQLALFWAPFLLLHLGGQETITAFSIEDNTLWKRRLLDLVAQVTMSVYVVGKQWQGNRLLVAPMMLVFVLGAVKYGERIWALRAAAAWAPESSSTAILSARAYKNIDQNTEFSRDWMARYSRLVNISSQDKRSIESILMEASIEFQASLDFFMDLTPSSLRFASRPSNLMIRVIPPSSQRNAYWPNNPMMERLIPSKNAYGIAYKLVEMEVSLIYDYLYTKFGTVRFQASPKLIPTMAAALQWLVSLGLTSVALVLFARAMADNTTSNFDYSESDVLISYILLVGAIAIEISSIFIALTSSCWAGIAVAKHFHRLHIGEWSGKLAQYNMVDECVQEKERQQLKTLGAAVGALIRRILQAPCETPPPHIVVSPEVKKLLINKVLEIAFNRDNNFWDSSRFQGQWALWVAIRVEGQVRHPDTAGPAHKALSAGSIQELDFVSTLVVWHLVTTICLLAGDGPDDLTNPCNDLSGYIMYLVVKRGVMVDSNGHLVIARSQREVLYKIIVLRDLDLPQLARFVWSCSRSQKQEIDGS</sequence>
<reference evidence="3" key="2">
    <citation type="submission" date="2018-04" db="EMBL/GenBank/DDBJ databases">
        <title>OnivRS2 (Oryza nivara Reference Sequence Version 2).</title>
        <authorList>
            <person name="Zhang J."/>
            <person name="Kudrna D."/>
            <person name="Lee S."/>
            <person name="Talag J."/>
            <person name="Rajasekar S."/>
            <person name="Welchert J."/>
            <person name="Hsing Y.-I."/>
            <person name="Wing R.A."/>
        </authorList>
    </citation>
    <scope>NUCLEOTIDE SEQUENCE [LARGE SCALE GENOMIC DNA]</scope>
    <source>
        <strain evidence="3">SL10</strain>
    </source>
</reference>
<dbReference type="AlphaFoldDB" id="A0A0E0J485"/>
<reference evidence="3" key="1">
    <citation type="submission" date="2015-04" db="UniProtKB">
        <authorList>
            <consortium name="EnsemblPlants"/>
        </authorList>
    </citation>
    <scope>IDENTIFICATION</scope>
    <source>
        <strain evidence="3">SL10</strain>
    </source>
</reference>
<dbReference type="Proteomes" id="UP000006591">
    <property type="component" value="Chromosome 11"/>
</dbReference>
<accession>A0A0E0J485</accession>
<dbReference type="PANTHER" id="PTHR31325">
    <property type="entry name" value="OS01G0798800 PROTEIN-RELATED"/>
    <property type="match status" value="1"/>
</dbReference>
<dbReference type="OMA" id="LWVAYLM"/>
<dbReference type="Gramene" id="ONIVA11G19570.1">
    <property type="protein sequence ID" value="ONIVA11G19570.1"/>
    <property type="gene ID" value="ONIVA11G19570"/>
</dbReference>
<proteinExistence type="predicted"/>
<keyword evidence="1" id="KW-0472">Membrane</keyword>
<protein>
    <recommendedName>
        <fullName evidence="2">DUF4220 domain-containing protein</fullName>
    </recommendedName>
</protein>
<dbReference type="EnsemblPlants" id="ONIVA11G19570.1">
    <property type="protein sequence ID" value="ONIVA11G19570.1"/>
    <property type="gene ID" value="ONIVA11G19570"/>
</dbReference>
<evidence type="ECO:0000313" key="4">
    <source>
        <dbReference type="Proteomes" id="UP000006591"/>
    </source>
</evidence>
<evidence type="ECO:0000313" key="3">
    <source>
        <dbReference type="EnsemblPlants" id="ONIVA11G19570.1"/>
    </source>
</evidence>
<evidence type="ECO:0000259" key="2">
    <source>
        <dbReference type="Pfam" id="PF13968"/>
    </source>
</evidence>
<keyword evidence="1" id="KW-0812">Transmembrane</keyword>
<organism evidence="3">
    <name type="scientific">Oryza nivara</name>
    <name type="common">Indian wild rice</name>
    <name type="synonym">Oryza sativa f. spontanea</name>
    <dbReference type="NCBI Taxonomy" id="4536"/>
    <lineage>
        <taxon>Eukaryota</taxon>
        <taxon>Viridiplantae</taxon>
        <taxon>Streptophyta</taxon>
        <taxon>Embryophyta</taxon>
        <taxon>Tracheophyta</taxon>
        <taxon>Spermatophyta</taxon>
        <taxon>Magnoliopsida</taxon>
        <taxon>Liliopsida</taxon>
        <taxon>Poales</taxon>
        <taxon>Poaceae</taxon>
        <taxon>BOP clade</taxon>
        <taxon>Oryzoideae</taxon>
        <taxon>Oryzeae</taxon>
        <taxon>Oryzinae</taxon>
        <taxon>Oryza</taxon>
    </lineage>
</organism>
<feature type="transmembrane region" description="Helical" evidence="1">
    <location>
        <begin position="301"/>
        <end position="322"/>
    </location>
</feature>
<dbReference type="Pfam" id="PF13968">
    <property type="entry name" value="DUF4220"/>
    <property type="match status" value="1"/>
</dbReference>
<name>A0A0E0J485_ORYNI</name>
<evidence type="ECO:0000256" key="1">
    <source>
        <dbReference type="SAM" id="Phobius"/>
    </source>
</evidence>
<keyword evidence="1" id="KW-1133">Transmembrane helix</keyword>
<dbReference type="eggNOG" id="ENOG502QQBP">
    <property type="taxonomic scope" value="Eukaryota"/>
</dbReference>
<feature type="domain" description="DUF4220" evidence="2">
    <location>
        <begin position="30"/>
        <end position="396"/>
    </location>
</feature>
<dbReference type="HOGENOM" id="CLU_009180_6_0_1"/>
<dbReference type="STRING" id="4536.A0A0E0J485"/>
<dbReference type="InterPro" id="IPR025315">
    <property type="entry name" value="DUF4220"/>
</dbReference>